<reference evidence="13 14" key="1">
    <citation type="submission" date="2024-08" db="EMBL/GenBank/DDBJ databases">
        <authorList>
            <person name="Lu H."/>
        </authorList>
    </citation>
    <scope>NUCLEOTIDE SEQUENCE [LARGE SCALE GENOMIC DNA]</scope>
    <source>
        <strain evidence="13 14">BYS78W</strain>
    </source>
</reference>
<dbReference type="InterPro" id="IPR000045">
    <property type="entry name" value="Prepilin_IV_endopep_pep"/>
</dbReference>
<accession>A0ABW7HGS0</accession>
<feature type="domain" description="Prepilin peptidase A24 N-terminal" evidence="12">
    <location>
        <begin position="19"/>
        <end position="151"/>
    </location>
</feature>
<evidence type="ECO:0000256" key="3">
    <source>
        <dbReference type="ARBA" id="ARBA00022475"/>
    </source>
</evidence>
<comment type="similarity">
    <text evidence="2 8">Belongs to the peptidase A24 family.</text>
</comment>
<evidence type="ECO:0000256" key="6">
    <source>
        <dbReference type="ARBA" id="ARBA00022989"/>
    </source>
</evidence>
<dbReference type="PRINTS" id="PR00864">
    <property type="entry name" value="PREPILNPTASE"/>
</dbReference>
<dbReference type="InterPro" id="IPR014032">
    <property type="entry name" value="Peptidase_A24A_bac"/>
</dbReference>
<dbReference type="RefSeq" id="WP_394414862.1">
    <property type="nucleotide sequence ID" value="NZ_JBIGIC010000010.1"/>
</dbReference>
<dbReference type="EMBL" id="JBIGIC010000010">
    <property type="protein sequence ID" value="MFG6488964.1"/>
    <property type="molecule type" value="Genomic_DNA"/>
</dbReference>
<comment type="function">
    <text evidence="9">Plays an essential role in type IV pili and type II pseudopili formation by proteolytically removing the leader sequence from substrate proteins and subsequently monomethylating the alpha-amino group of the newly exposed N-terminal phenylalanine.</text>
</comment>
<dbReference type="Pfam" id="PF01478">
    <property type="entry name" value="Peptidase_A24"/>
    <property type="match status" value="1"/>
</dbReference>
<comment type="catalytic activity">
    <reaction evidence="9">
        <text>Typically cleaves a -Gly-|-Phe- bond to release an N-terminal, basic peptide of 5-8 residues from type IV prepilin, and then N-methylates the new N-terminal amino group, the methyl donor being S-adenosyl-L-methionine.</text>
        <dbReference type="EC" id="3.4.23.43"/>
    </reaction>
</comment>
<sequence length="314" mass="33905">MPLASIDWSVWLSPWVLGIFGLCIGSFLNVVIYRLPLMLERQWLHESAAQLIDAPAMSRVAGTPLAETEKLAKAVDAYGTKIEELPPLTLSAPRSRCPHCGHQLRWHENLPVVGWLRLGGKCASCKAPISRRYPLIELVTGLAFAALSWRFGAQPTTLAWCGFVAALIALAMIDWDTTLLPDVINQPLLWTGLLAALMGWTPVSLPSAVIGAVAGYMSLWTIAWLYEKLRGQIGMAPGDFKLLAALGAWLGWQMLLPVVLGASAVGAIVGLLMKLTASLREGRYVPFGPFLAGGGLVVLFAGREAVLSWLGWAA</sequence>
<dbReference type="EC" id="3.4.23.43" evidence="9"/>
<keyword evidence="9" id="KW-0808">Transferase</keyword>
<dbReference type="InterPro" id="IPR050882">
    <property type="entry name" value="Prepilin_peptidase/N-MTase"/>
</dbReference>
<keyword evidence="6 10" id="KW-1133">Transmembrane helix</keyword>
<dbReference type="GO" id="GO:0016787">
    <property type="term" value="F:hydrolase activity"/>
    <property type="evidence" value="ECO:0007669"/>
    <property type="project" value="UniProtKB-KW"/>
</dbReference>
<organism evidence="13 14">
    <name type="scientific">Pelomonas candidula</name>
    <dbReference type="NCBI Taxonomy" id="3299025"/>
    <lineage>
        <taxon>Bacteria</taxon>
        <taxon>Pseudomonadati</taxon>
        <taxon>Pseudomonadota</taxon>
        <taxon>Betaproteobacteria</taxon>
        <taxon>Burkholderiales</taxon>
        <taxon>Sphaerotilaceae</taxon>
        <taxon>Roseateles</taxon>
    </lineage>
</organism>
<dbReference type="PANTHER" id="PTHR30487">
    <property type="entry name" value="TYPE 4 PREPILIN-LIKE PROTEINS LEADER PEPTIDE-PROCESSING ENZYME"/>
    <property type="match status" value="1"/>
</dbReference>
<evidence type="ECO:0000259" key="12">
    <source>
        <dbReference type="Pfam" id="PF06750"/>
    </source>
</evidence>
<dbReference type="Pfam" id="PF06750">
    <property type="entry name" value="A24_N_bact"/>
    <property type="match status" value="1"/>
</dbReference>
<keyword evidence="14" id="KW-1185">Reference proteome</keyword>
<dbReference type="Gene3D" id="1.20.120.1220">
    <property type="match status" value="1"/>
</dbReference>
<feature type="transmembrane region" description="Helical" evidence="10">
    <location>
        <begin position="209"/>
        <end position="226"/>
    </location>
</feature>
<feature type="transmembrane region" description="Helical" evidence="10">
    <location>
        <begin position="258"/>
        <end position="277"/>
    </location>
</feature>
<dbReference type="EC" id="2.1.1.-" evidence="9"/>
<name>A0ABW7HGS0_9BURK</name>
<keyword evidence="7 10" id="KW-0472">Membrane</keyword>
<dbReference type="PANTHER" id="PTHR30487:SF0">
    <property type="entry name" value="PREPILIN LEADER PEPTIDASE_N-METHYLTRANSFERASE-RELATED"/>
    <property type="match status" value="1"/>
</dbReference>
<feature type="transmembrane region" description="Helical" evidence="10">
    <location>
        <begin position="157"/>
        <end position="175"/>
    </location>
</feature>
<evidence type="ECO:0000313" key="14">
    <source>
        <dbReference type="Proteomes" id="UP001606134"/>
    </source>
</evidence>
<feature type="transmembrane region" description="Helical" evidence="10">
    <location>
        <begin position="187"/>
        <end position="203"/>
    </location>
</feature>
<keyword evidence="4" id="KW-0997">Cell inner membrane</keyword>
<keyword evidence="3" id="KW-1003">Cell membrane</keyword>
<evidence type="ECO:0000256" key="1">
    <source>
        <dbReference type="ARBA" id="ARBA00004429"/>
    </source>
</evidence>
<evidence type="ECO:0000256" key="5">
    <source>
        <dbReference type="ARBA" id="ARBA00022692"/>
    </source>
</evidence>
<evidence type="ECO:0000256" key="9">
    <source>
        <dbReference type="RuleBase" id="RU003794"/>
    </source>
</evidence>
<comment type="subcellular location">
    <subcellularLocation>
        <location evidence="1">Cell inner membrane</location>
        <topology evidence="1">Multi-pass membrane protein</topology>
    </subcellularLocation>
    <subcellularLocation>
        <location evidence="9">Cell membrane</location>
        <topology evidence="9">Multi-pass membrane protein</topology>
    </subcellularLocation>
</comment>
<keyword evidence="9" id="KW-0645">Protease</keyword>
<keyword evidence="5 9" id="KW-0812">Transmembrane</keyword>
<keyword evidence="9 13" id="KW-0378">Hydrolase</keyword>
<evidence type="ECO:0000256" key="10">
    <source>
        <dbReference type="SAM" id="Phobius"/>
    </source>
</evidence>
<keyword evidence="9" id="KW-0511">Multifunctional enzyme</keyword>
<dbReference type="InterPro" id="IPR010627">
    <property type="entry name" value="Prepilin_pept_A24_N"/>
</dbReference>
<protein>
    <recommendedName>
        <fullName evidence="9">Prepilin leader peptidase/N-methyltransferase</fullName>
        <ecNumber evidence="9">2.1.1.-</ecNumber>
        <ecNumber evidence="9">3.4.23.43</ecNumber>
    </recommendedName>
</protein>
<keyword evidence="9" id="KW-0489">Methyltransferase</keyword>
<evidence type="ECO:0000256" key="4">
    <source>
        <dbReference type="ARBA" id="ARBA00022519"/>
    </source>
</evidence>
<feature type="domain" description="Prepilin type IV endopeptidase peptidase" evidence="11">
    <location>
        <begin position="163"/>
        <end position="271"/>
    </location>
</feature>
<dbReference type="Proteomes" id="UP001606134">
    <property type="component" value="Unassembled WGS sequence"/>
</dbReference>
<evidence type="ECO:0000313" key="13">
    <source>
        <dbReference type="EMBL" id="MFG6488964.1"/>
    </source>
</evidence>
<comment type="caution">
    <text evidence="13">The sequence shown here is derived from an EMBL/GenBank/DDBJ whole genome shotgun (WGS) entry which is preliminary data.</text>
</comment>
<feature type="transmembrane region" description="Helical" evidence="10">
    <location>
        <begin position="12"/>
        <end position="33"/>
    </location>
</feature>
<gene>
    <name evidence="13" type="ORF">ACG04R_19920</name>
</gene>
<evidence type="ECO:0000256" key="8">
    <source>
        <dbReference type="RuleBase" id="RU003793"/>
    </source>
</evidence>
<feature type="transmembrane region" description="Helical" evidence="10">
    <location>
        <begin position="284"/>
        <end position="302"/>
    </location>
</feature>
<proteinExistence type="inferred from homology"/>
<evidence type="ECO:0000256" key="2">
    <source>
        <dbReference type="ARBA" id="ARBA00005801"/>
    </source>
</evidence>
<evidence type="ECO:0000259" key="11">
    <source>
        <dbReference type="Pfam" id="PF01478"/>
    </source>
</evidence>
<evidence type="ECO:0000256" key="7">
    <source>
        <dbReference type="ARBA" id="ARBA00023136"/>
    </source>
</evidence>